<dbReference type="EnsemblPlants" id="AET1Gv20629700.2">
    <property type="protein sequence ID" value="AET1Gv20629700.2"/>
    <property type="gene ID" value="AET1Gv20629700"/>
</dbReference>
<dbReference type="GO" id="GO:0005975">
    <property type="term" value="P:carbohydrate metabolic process"/>
    <property type="evidence" value="ECO:0007669"/>
    <property type="project" value="InterPro"/>
</dbReference>
<dbReference type="AlphaFoldDB" id="A0A452Z4E3"/>
<protein>
    <recommendedName>
        <fullName evidence="3">beta-N-acetylhexosaminidase</fullName>
        <ecNumber evidence="3">3.2.1.52</ecNumber>
    </recommendedName>
</protein>
<dbReference type="EC" id="3.2.1.52" evidence="3"/>
<proteinExistence type="inferred from homology"/>
<dbReference type="SUPFAM" id="SSF55545">
    <property type="entry name" value="beta-N-acetylhexosaminidase-like domain"/>
    <property type="match status" value="1"/>
</dbReference>
<dbReference type="Gene3D" id="3.30.379.10">
    <property type="entry name" value="Chitobiase/beta-hexosaminidase domain 2-like"/>
    <property type="match status" value="1"/>
</dbReference>
<keyword evidence="12" id="KW-1185">Reference proteome</keyword>
<dbReference type="GO" id="GO:0030203">
    <property type="term" value="P:glycosaminoglycan metabolic process"/>
    <property type="evidence" value="ECO:0007669"/>
    <property type="project" value="TreeGrafter"/>
</dbReference>
<evidence type="ECO:0000256" key="4">
    <source>
        <dbReference type="ARBA" id="ARBA00022801"/>
    </source>
</evidence>
<dbReference type="Gene3D" id="3.20.20.80">
    <property type="entry name" value="Glycosidases"/>
    <property type="match status" value="1"/>
</dbReference>
<dbReference type="PRINTS" id="PR00738">
    <property type="entry name" value="GLHYDRLASE20"/>
</dbReference>
<feature type="domain" description="Beta-hexosaminidase eukaryotic type N-terminal" evidence="10">
    <location>
        <begin position="29"/>
        <end position="147"/>
    </location>
</feature>
<evidence type="ECO:0000256" key="2">
    <source>
        <dbReference type="ARBA" id="ARBA00006285"/>
    </source>
</evidence>
<dbReference type="Pfam" id="PF00728">
    <property type="entry name" value="Glyco_hydro_20"/>
    <property type="match status" value="1"/>
</dbReference>
<evidence type="ECO:0000256" key="5">
    <source>
        <dbReference type="ARBA" id="ARBA00023180"/>
    </source>
</evidence>
<accession>A0A452Z4E3</accession>
<organism evidence="11 12">
    <name type="scientific">Aegilops tauschii subsp. strangulata</name>
    <name type="common">Goatgrass</name>
    <dbReference type="NCBI Taxonomy" id="200361"/>
    <lineage>
        <taxon>Eukaryota</taxon>
        <taxon>Viridiplantae</taxon>
        <taxon>Streptophyta</taxon>
        <taxon>Embryophyta</taxon>
        <taxon>Tracheophyta</taxon>
        <taxon>Spermatophyta</taxon>
        <taxon>Magnoliopsida</taxon>
        <taxon>Liliopsida</taxon>
        <taxon>Poales</taxon>
        <taxon>Poaceae</taxon>
        <taxon>BOP clade</taxon>
        <taxon>Pooideae</taxon>
        <taxon>Triticodae</taxon>
        <taxon>Triticeae</taxon>
        <taxon>Triticinae</taxon>
        <taxon>Aegilops</taxon>
    </lineage>
</organism>
<evidence type="ECO:0000256" key="6">
    <source>
        <dbReference type="ARBA" id="ARBA00023295"/>
    </source>
</evidence>
<dbReference type="InterPro" id="IPR015883">
    <property type="entry name" value="Glyco_hydro_20_cat"/>
</dbReference>
<feature type="domain" description="Glycoside hydrolase family 20 catalytic" evidence="9">
    <location>
        <begin position="172"/>
        <end position="335"/>
    </location>
</feature>
<evidence type="ECO:0000256" key="3">
    <source>
        <dbReference type="ARBA" id="ARBA00012663"/>
    </source>
</evidence>
<evidence type="ECO:0000256" key="8">
    <source>
        <dbReference type="SAM" id="SignalP"/>
    </source>
</evidence>
<comment type="catalytic activity">
    <reaction evidence="1">
        <text>Hydrolysis of terminal non-reducing N-acetyl-D-hexosamine residues in N-acetyl-beta-D-hexosaminides.</text>
        <dbReference type="EC" id="3.2.1.52"/>
    </reaction>
</comment>
<dbReference type="GO" id="GO:0004563">
    <property type="term" value="F:beta-N-acetylhexosaminidase activity"/>
    <property type="evidence" value="ECO:0007669"/>
    <property type="project" value="UniProtKB-EC"/>
</dbReference>
<feature type="signal peptide" evidence="8">
    <location>
        <begin position="1"/>
        <end position="20"/>
    </location>
</feature>
<dbReference type="GO" id="GO:0016020">
    <property type="term" value="C:membrane"/>
    <property type="evidence" value="ECO:0007669"/>
    <property type="project" value="TreeGrafter"/>
</dbReference>
<dbReference type="PANTHER" id="PTHR22600:SF21">
    <property type="entry name" value="BETA-HEXOSAMINIDASE A"/>
    <property type="match status" value="1"/>
</dbReference>
<evidence type="ECO:0000259" key="9">
    <source>
        <dbReference type="Pfam" id="PF00728"/>
    </source>
</evidence>
<dbReference type="PANTHER" id="PTHR22600">
    <property type="entry name" value="BETA-HEXOSAMINIDASE"/>
    <property type="match status" value="1"/>
</dbReference>
<evidence type="ECO:0000313" key="11">
    <source>
        <dbReference type="EnsemblPlants" id="AET1Gv20629700.2"/>
    </source>
</evidence>
<dbReference type="Gramene" id="AET1Gv20629700.2">
    <property type="protein sequence ID" value="AET1Gv20629700.2"/>
    <property type="gene ID" value="AET1Gv20629700"/>
</dbReference>
<evidence type="ECO:0000256" key="7">
    <source>
        <dbReference type="PIRSR" id="PIRSR625705-1"/>
    </source>
</evidence>
<comment type="similarity">
    <text evidence="2">Belongs to the glycosyl hydrolase 20 family.</text>
</comment>
<dbReference type="Proteomes" id="UP000015105">
    <property type="component" value="Chromosome 1D"/>
</dbReference>
<evidence type="ECO:0000259" key="10">
    <source>
        <dbReference type="Pfam" id="PF14845"/>
    </source>
</evidence>
<sequence length="341" mass="37614">MAPALMRLVLALAVVSCCAAGQPGGRVDLWPMPASVTRGARTLYVARDLRLSTAGTGYKDGKAILADAFRRMVAVIQLDHAINGSYHGLPVLAGVNVAVRSPDDELKFGVDESYKLTVPATGNPIYARIEAQTVFGALHALETFSQLCYFDFVLGVTGLHWAPWTIVDKPRFPYRGLLIDTARHYLPVPVIISVIDSMVYSKLNVLHWHIVDEQSFPLEIPSYPKLSNGAYSYSEKYTINDAIHIVQYAEKRGVNVLAEIDVPGHAGSWGVGYPSLWPSATCQQPLDVSNDFTFKVIDGILSDFSKVFKFKFVHLGGDEVDTSCWTTTPRIKSWVGSTWYE</sequence>
<keyword evidence="5" id="KW-0325">Glycoprotein</keyword>
<keyword evidence="6" id="KW-0326">Glycosidase</keyword>
<evidence type="ECO:0000313" key="12">
    <source>
        <dbReference type="Proteomes" id="UP000015105"/>
    </source>
</evidence>
<dbReference type="SUPFAM" id="SSF51445">
    <property type="entry name" value="(Trans)glycosidases"/>
    <property type="match status" value="1"/>
</dbReference>
<reference evidence="11" key="3">
    <citation type="journal article" date="2017" name="Nature">
        <title>Genome sequence of the progenitor of the wheat D genome Aegilops tauschii.</title>
        <authorList>
            <person name="Luo M.C."/>
            <person name="Gu Y.Q."/>
            <person name="Puiu D."/>
            <person name="Wang H."/>
            <person name="Twardziok S.O."/>
            <person name="Deal K.R."/>
            <person name="Huo N."/>
            <person name="Zhu T."/>
            <person name="Wang L."/>
            <person name="Wang Y."/>
            <person name="McGuire P.E."/>
            <person name="Liu S."/>
            <person name="Long H."/>
            <person name="Ramasamy R.K."/>
            <person name="Rodriguez J.C."/>
            <person name="Van S.L."/>
            <person name="Yuan L."/>
            <person name="Wang Z."/>
            <person name="Xia Z."/>
            <person name="Xiao L."/>
            <person name="Anderson O.D."/>
            <person name="Ouyang S."/>
            <person name="Liang Y."/>
            <person name="Zimin A.V."/>
            <person name="Pertea G."/>
            <person name="Qi P."/>
            <person name="Bennetzen J.L."/>
            <person name="Dai X."/>
            <person name="Dawson M.W."/>
            <person name="Muller H.G."/>
            <person name="Kugler K."/>
            <person name="Rivarola-Duarte L."/>
            <person name="Spannagl M."/>
            <person name="Mayer K.F.X."/>
            <person name="Lu F.H."/>
            <person name="Bevan M.W."/>
            <person name="Leroy P."/>
            <person name="Li P."/>
            <person name="You F.M."/>
            <person name="Sun Q."/>
            <person name="Liu Z."/>
            <person name="Lyons E."/>
            <person name="Wicker T."/>
            <person name="Salzberg S.L."/>
            <person name="Devos K.M."/>
            <person name="Dvorak J."/>
        </authorList>
    </citation>
    <scope>NUCLEOTIDE SEQUENCE [LARGE SCALE GENOMIC DNA]</scope>
    <source>
        <strain evidence="11">cv. AL8/78</strain>
    </source>
</reference>
<reference evidence="12" key="1">
    <citation type="journal article" date="2014" name="Science">
        <title>Ancient hybridizations among the ancestral genomes of bread wheat.</title>
        <authorList>
            <consortium name="International Wheat Genome Sequencing Consortium,"/>
            <person name="Marcussen T."/>
            <person name="Sandve S.R."/>
            <person name="Heier L."/>
            <person name="Spannagl M."/>
            <person name="Pfeifer M."/>
            <person name="Jakobsen K.S."/>
            <person name="Wulff B.B."/>
            <person name="Steuernagel B."/>
            <person name="Mayer K.F."/>
            <person name="Olsen O.A."/>
        </authorList>
    </citation>
    <scope>NUCLEOTIDE SEQUENCE [LARGE SCALE GENOMIC DNA]</scope>
    <source>
        <strain evidence="12">cv. AL8/78</strain>
    </source>
</reference>
<feature type="active site" description="Proton donor" evidence="7">
    <location>
        <position position="319"/>
    </location>
</feature>
<dbReference type="InterPro" id="IPR025705">
    <property type="entry name" value="Beta_hexosaminidase_sua/sub"/>
</dbReference>
<feature type="chain" id="PRO_5019252359" description="beta-N-acetylhexosaminidase" evidence="8">
    <location>
        <begin position="21"/>
        <end position="341"/>
    </location>
</feature>
<dbReference type="InterPro" id="IPR029019">
    <property type="entry name" value="HEX_eukaryotic_N"/>
</dbReference>
<keyword evidence="8" id="KW-0732">Signal</keyword>
<reference evidence="11" key="4">
    <citation type="submission" date="2019-03" db="UniProtKB">
        <authorList>
            <consortium name="EnsemblPlants"/>
        </authorList>
    </citation>
    <scope>IDENTIFICATION</scope>
</reference>
<dbReference type="InterPro" id="IPR017853">
    <property type="entry name" value="GH"/>
</dbReference>
<reference evidence="12" key="2">
    <citation type="journal article" date="2017" name="Nat. Plants">
        <title>The Aegilops tauschii genome reveals multiple impacts of transposons.</title>
        <authorList>
            <person name="Zhao G."/>
            <person name="Zou C."/>
            <person name="Li K."/>
            <person name="Wang K."/>
            <person name="Li T."/>
            <person name="Gao L."/>
            <person name="Zhang X."/>
            <person name="Wang H."/>
            <person name="Yang Z."/>
            <person name="Liu X."/>
            <person name="Jiang W."/>
            <person name="Mao L."/>
            <person name="Kong X."/>
            <person name="Jiao Y."/>
            <person name="Jia J."/>
        </authorList>
    </citation>
    <scope>NUCLEOTIDE SEQUENCE [LARGE SCALE GENOMIC DNA]</scope>
    <source>
        <strain evidence="12">cv. AL8/78</strain>
    </source>
</reference>
<evidence type="ECO:0000256" key="1">
    <source>
        <dbReference type="ARBA" id="ARBA00001231"/>
    </source>
</evidence>
<dbReference type="InterPro" id="IPR029018">
    <property type="entry name" value="Hex-like_dom2"/>
</dbReference>
<name>A0A452Z4E3_AEGTS</name>
<dbReference type="Pfam" id="PF14845">
    <property type="entry name" value="Glycohydro_20b2"/>
    <property type="match status" value="1"/>
</dbReference>
<reference evidence="11" key="5">
    <citation type="journal article" date="2021" name="G3 (Bethesda)">
        <title>Aegilops tauschii genome assembly Aet v5.0 features greater sequence contiguity and improved annotation.</title>
        <authorList>
            <person name="Wang L."/>
            <person name="Zhu T."/>
            <person name="Rodriguez J.C."/>
            <person name="Deal K.R."/>
            <person name="Dubcovsky J."/>
            <person name="McGuire P.E."/>
            <person name="Lux T."/>
            <person name="Spannagl M."/>
            <person name="Mayer K.F.X."/>
            <person name="Baldrich P."/>
            <person name="Meyers B.C."/>
            <person name="Huo N."/>
            <person name="Gu Y.Q."/>
            <person name="Zhou H."/>
            <person name="Devos K.M."/>
            <person name="Bennetzen J.L."/>
            <person name="Unver T."/>
            <person name="Budak H."/>
            <person name="Gulick P.J."/>
            <person name="Galiba G."/>
            <person name="Kalapos B."/>
            <person name="Nelson D.R."/>
            <person name="Li P."/>
            <person name="You F.M."/>
            <person name="Luo M.C."/>
            <person name="Dvorak J."/>
        </authorList>
    </citation>
    <scope>NUCLEOTIDE SEQUENCE [LARGE SCALE GENOMIC DNA]</scope>
    <source>
        <strain evidence="11">cv. AL8/78</strain>
    </source>
</reference>
<keyword evidence="4" id="KW-0378">Hydrolase</keyword>